<proteinExistence type="predicted"/>
<name>A0A1M5AVK8_9CLOT</name>
<evidence type="ECO:0000313" key="3">
    <source>
        <dbReference type="Proteomes" id="UP000184245"/>
    </source>
</evidence>
<dbReference type="STRING" id="1122155.SAMN02745158_03369"/>
<feature type="domain" description="Xylose isomerase-like TIM barrel" evidence="1">
    <location>
        <begin position="25"/>
        <end position="269"/>
    </location>
</feature>
<dbReference type="Proteomes" id="UP000184245">
    <property type="component" value="Unassembled WGS sequence"/>
</dbReference>
<dbReference type="InterPro" id="IPR036237">
    <property type="entry name" value="Xyl_isomerase-like_sf"/>
</dbReference>
<dbReference type="PANTHER" id="PTHR12110">
    <property type="entry name" value="HYDROXYPYRUVATE ISOMERASE"/>
    <property type="match status" value="1"/>
</dbReference>
<sequence>MKIGYQLYSCRNSAMKNLSAVLHSLAEFGYDGVELAGFYGHKPEELREMMDREGLSAVSSHVPLTAWERDVEQVIQEHRILGCEYLAIPYLDEEYRPGNPAFSNIICRLFEWGERSREAGMQLLYHNHDFEFREVSGKKGLDFLMDSIPSKCLLPELDTCWIKYAGFDPAAYIRRYKGQCPVVHLKDYMSSGKEGEVPYGLLKEETKDGPHKIQKGFTYSPLGYGCQDIGQLVEAAEESGAQWLIVEQDEPDGYDELEAAALSIETLKRYL</sequence>
<reference evidence="2 3" key="1">
    <citation type="submission" date="2016-11" db="EMBL/GenBank/DDBJ databases">
        <authorList>
            <person name="Jaros S."/>
            <person name="Januszkiewicz K."/>
            <person name="Wedrychowicz H."/>
        </authorList>
    </citation>
    <scope>NUCLEOTIDE SEQUENCE [LARGE SCALE GENOMIC DNA]</scope>
    <source>
        <strain evidence="2 3">DSM 17459</strain>
    </source>
</reference>
<dbReference type="Gene3D" id="3.20.20.150">
    <property type="entry name" value="Divalent-metal-dependent TIM barrel enzymes"/>
    <property type="match status" value="1"/>
</dbReference>
<dbReference type="InterPro" id="IPR050312">
    <property type="entry name" value="IolE/XylAMocC-like"/>
</dbReference>
<dbReference type="PANTHER" id="PTHR12110:SF41">
    <property type="entry name" value="INOSOSE DEHYDRATASE"/>
    <property type="match status" value="1"/>
</dbReference>
<dbReference type="SUPFAM" id="SSF51658">
    <property type="entry name" value="Xylose isomerase-like"/>
    <property type="match status" value="1"/>
</dbReference>
<protein>
    <submittedName>
        <fullName evidence="2">Sugar phosphate isomerase/epimerase</fullName>
    </submittedName>
</protein>
<organism evidence="2 3">
    <name type="scientific">Lactonifactor longoviformis DSM 17459</name>
    <dbReference type="NCBI Taxonomy" id="1122155"/>
    <lineage>
        <taxon>Bacteria</taxon>
        <taxon>Bacillati</taxon>
        <taxon>Bacillota</taxon>
        <taxon>Clostridia</taxon>
        <taxon>Eubacteriales</taxon>
        <taxon>Clostridiaceae</taxon>
        <taxon>Lactonifactor</taxon>
    </lineage>
</organism>
<accession>A0A1M5AVK8</accession>
<evidence type="ECO:0000313" key="2">
    <source>
        <dbReference type="EMBL" id="SHF34291.1"/>
    </source>
</evidence>
<keyword evidence="3" id="KW-1185">Reference proteome</keyword>
<dbReference type="EMBL" id="FQVI01000022">
    <property type="protein sequence ID" value="SHF34291.1"/>
    <property type="molecule type" value="Genomic_DNA"/>
</dbReference>
<dbReference type="InterPro" id="IPR013022">
    <property type="entry name" value="Xyl_isomerase-like_TIM-brl"/>
</dbReference>
<keyword evidence="2" id="KW-0413">Isomerase</keyword>
<gene>
    <name evidence="2" type="ORF">SAMN02745158_03369</name>
</gene>
<dbReference type="RefSeq" id="WP_072853830.1">
    <property type="nucleotide sequence ID" value="NZ_FQVI01000022.1"/>
</dbReference>
<evidence type="ECO:0000259" key="1">
    <source>
        <dbReference type="Pfam" id="PF01261"/>
    </source>
</evidence>
<dbReference type="OrthoDB" id="9798407at2"/>
<dbReference type="Pfam" id="PF01261">
    <property type="entry name" value="AP_endonuc_2"/>
    <property type="match status" value="1"/>
</dbReference>
<dbReference type="GO" id="GO:0016853">
    <property type="term" value="F:isomerase activity"/>
    <property type="evidence" value="ECO:0007669"/>
    <property type="project" value="UniProtKB-KW"/>
</dbReference>
<dbReference type="AlphaFoldDB" id="A0A1M5AVK8"/>